<evidence type="ECO:0000313" key="2">
    <source>
        <dbReference type="EMBL" id="SVE44782.1"/>
    </source>
</evidence>
<proteinExistence type="predicted"/>
<dbReference type="Gene3D" id="3.40.50.1360">
    <property type="match status" value="1"/>
</dbReference>
<dbReference type="EMBL" id="UINC01217957">
    <property type="protein sequence ID" value="SVE44782.1"/>
    <property type="molecule type" value="Genomic_DNA"/>
</dbReference>
<dbReference type="GO" id="GO:0005975">
    <property type="term" value="P:carbohydrate metabolic process"/>
    <property type="evidence" value="ECO:0007669"/>
    <property type="project" value="InterPro"/>
</dbReference>
<dbReference type="PANTHER" id="PTHR42892">
    <property type="entry name" value="GLUCOSAMINE-6-PHOSPHATE DEAMINASE-LIKE PROTEIN BT_0258-RELATED"/>
    <property type="match status" value="1"/>
</dbReference>
<dbReference type="GO" id="GO:0004342">
    <property type="term" value="F:glucosamine-6-phosphate deaminase activity"/>
    <property type="evidence" value="ECO:0007669"/>
    <property type="project" value="InterPro"/>
</dbReference>
<dbReference type="SUPFAM" id="SSF100950">
    <property type="entry name" value="NagB/RpiA/CoA transferase-like"/>
    <property type="match status" value="1"/>
</dbReference>
<organism evidence="2">
    <name type="scientific">marine metagenome</name>
    <dbReference type="NCBI Taxonomy" id="408172"/>
    <lineage>
        <taxon>unclassified sequences</taxon>
        <taxon>metagenomes</taxon>
        <taxon>ecological metagenomes</taxon>
    </lineage>
</organism>
<dbReference type="Pfam" id="PF01182">
    <property type="entry name" value="Glucosamine_iso"/>
    <property type="match status" value="1"/>
</dbReference>
<dbReference type="PANTHER" id="PTHR42892:SF1">
    <property type="entry name" value="GLUCOSAMINE-6-PHOSPHATE ISOMERASE"/>
    <property type="match status" value="1"/>
</dbReference>
<protein>
    <recommendedName>
        <fullName evidence="1">Glucosamine/galactosamine-6-phosphate isomerase domain-containing protein</fullName>
    </recommendedName>
</protein>
<evidence type="ECO:0000259" key="1">
    <source>
        <dbReference type="Pfam" id="PF01182"/>
    </source>
</evidence>
<dbReference type="CDD" id="cd01399">
    <property type="entry name" value="GlcN6P_deaminase"/>
    <property type="match status" value="1"/>
</dbReference>
<dbReference type="InterPro" id="IPR052960">
    <property type="entry name" value="GlcN6P_deaminase-like"/>
</dbReference>
<dbReference type="InterPro" id="IPR037171">
    <property type="entry name" value="NagB/RpiA_transferase-like"/>
</dbReference>
<feature type="non-terminal residue" evidence="2">
    <location>
        <position position="195"/>
    </location>
</feature>
<dbReference type="InterPro" id="IPR004547">
    <property type="entry name" value="Glucosamine6P_isomerase"/>
</dbReference>
<gene>
    <name evidence="2" type="ORF">METZ01_LOCUS497636</name>
</gene>
<name>A0A383DJY9_9ZZZZ</name>
<sequence length="195" mass="21101">MNDDSAEADLRERIPTAIYSTAKEASAVVAREISDVMNSRSAEGNSTVLGLATGSTPTGVYQELARLHKEESLSFAKVRTFNLDEYYGLGPTHPESYTAFMERHLFSKVDIPSDAAVVPDGTVPREEVSAYCESYEKSILEAGGIDIQVLGIGRTGHIGFNEPGSGRDSRTRLVELDALTRADAAQDFLGEENVP</sequence>
<feature type="domain" description="Glucosamine/galactosamine-6-phosphate isomerase" evidence="1">
    <location>
        <begin position="21"/>
        <end position="158"/>
    </location>
</feature>
<accession>A0A383DJY9</accession>
<dbReference type="AlphaFoldDB" id="A0A383DJY9"/>
<dbReference type="InterPro" id="IPR006148">
    <property type="entry name" value="Glc/Gal-6P_isomerase"/>
</dbReference>
<reference evidence="2" key="1">
    <citation type="submission" date="2018-05" db="EMBL/GenBank/DDBJ databases">
        <authorList>
            <person name="Lanie J.A."/>
            <person name="Ng W.-L."/>
            <person name="Kazmierczak K.M."/>
            <person name="Andrzejewski T.M."/>
            <person name="Davidsen T.M."/>
            <person name="Wayne K.J."/>
            <person name="Tettelin H."/>
            <person name="Glass J.I."/>
            <person name="Rusch D."/>
            <person name="Podicherti R."/>
            <person name="Tsui H.-C.T."/>
            <person name="Winkler M.E."/>
        </authorList>
    </citation>
    <scope>NUCLEOTIDE SEQUENCE</scope>
</reference>
<dbReference type="GO" id="GO:0006044">
    <property type="term" value="P:N-acetylglucosamine metabolic process"/>
    <property type="evidence" value="ECO:0007669"/>
    <property type="project" value="InterPro"/>
</dbReference>